<keyword evidence="3" id="KW-1185">Reference proteome</keyword>
<dbReference type="AlphaFoldDB" id="A0A4Z2IKQ1"/>
<dbReference type="EMBL" id="SRLO01000072">
    <property type="protein sequence ID" value="TNN78620.1"/>
    <property type="molecule type" value="Genomic_DNA"/>
</dbReference>
<accession>A0A4Z2IKQ1</accession>
<feature type="region of interest" description="Disordered" evidence="1">
    <location>
        <begin position="100"/>
        <end position="128"/>
    </location>
</feature>
<protein>
    <submittedName>
        <fullName evidence="2">Uncharacterized protein</fullName>
    </submittedName>
</protein>
<proteinExistence type="predicted"/>
<organism evidence="2 3">
    <name type="scientific">Liparis tanakae</name>
    <name type="common">Tanaka's snailfish</name>
    <dbReference type="NCBI Taxonomy" id="230148"/>
    <lineage>
        <taxon>Eukaryota</taxon>
        <taxon>Metazoa</taxon>
        <taxon>Chordata</taxon>
        <taxon>Craniata</taxon>
        <taxon>Vertebrata</taxon>
        <taxon>Euteleostomi</taxon>
        <taxon>Actinopterygii</taxon>
        <taxon>Neopterygii</taxon>
        <taxon>Teleostei</taxon>
        <taxon>Neoteleostei</taxon>
        <taxon>Acanthomorphata</taxon>
        <taxon>Eupercaria</taxon>
        <taxon>Perciformes</taxon>
        <taxon>Cottioidei</taxon>
        <taxon>Cottales</taxon>
        <taxon>Liparidae</taxon>
        <taxon>Liparis</taxon>
    </lineage>
</organism>
<comment type="caution">
    <text evidence="2">The sequence shown here is derived from an EMBL/GenBank/DDBJ whole genome shotgun (WGS) entry which is preliminary data.</text>
</comment>
<evidence type="ECO:0000256" key="1">
    <source>
        <dbReference type="SAM" id="MobiDB-lite"/>
    </source>
</evidence>
<gene>
    <name evidence="2" type="ORF">EYF80_011215</name>
</gene>
<name>A0A4Z2IKQ1_9TELE</name>
<dbReference type="Proteomes" id="UP000314294">
    <property type="component" value="Unassembled WGS sequence"/>
</dbReference>
<evidence type="ECO:0000313" key="3">
    <source>
        <dbReference type="Proteomes" id="UP000314294"/>
    </source>
</evidence>
<evidence type="ECO:0000313" key="2">
    <source>
        <dbReference type="EMBL" id="TNN78620.1"/>
    </source>
</evidence>
<sequence>MQPASPVSVDIVLTLARCPPSTQADCLRQKVFPVNPGGERYRMPVSCPTCLPSGANNIRFAPQGSGISRRDLQLQAGLIGFQYGGPAVPVLTIHNLEEREEPAKSKIPLNSTTSIPSVGNISTSSPCG</sequence>
<feature type="compositionally biased region" description="Polar residues" evidence="1">
    <location>
        <begin position="108"/>
        <end position="128"/>
    </location>
</feature>
<reference evidence="2 3" key="1">
    <citation type="submission" date="2019-03" db="EMBL/GenBank/DDBJ databases">
        <title>First draft genome of Liparis tanakae, snailfish: a comprehensive survey of snailfish specific genes.</title>
        <authorList>
            <person name="Kim W."/>
            <person name="Song I."/>
            <person name="Jeong J.-H."/>
            <person name="Kim D."/>
            <person name="Kim S."/>
            <person name="Ryu S."/>
            <person name="Song J.Y."/>
            <person name="Lee S.K."/>
        </authorList>
    </citation>
    <scope>NUCLEOTIDE SEQUENCE [LARGE SCALE GENOMIC DNA]</scope>
    <source>
        <tissue evidence="2">Muscle</tissue>
    </source>
</reference>